<evidence type="ECO:0000313" key="3">
    <source>
        <dbReference type="Proteomes" id="UP001220324"/>
    </source>
</evidence>
<dbReference type="InterPro" id="IPR038595">
    <property type="entry name" value="LOR_sf"/>
</dbReference>
<proteinExistence type="inferred from homology"/>
<dbReference type="EMBL" id="JAQIZZ010000007">
    <property type="protein sequence ID" value="KAJ5533123.1"/>
    <property type="molecule type" value="Genomic_DNA"/>
</dbReference>
<gene>
    <name evidence="2" type="ORF">N7494_009675</name>
</gene>
<comment type="caution">
    <text evidence="2">The sequence shown here is derived from an EMBL/GenBank/DDBJ whole genome shotgun (WGS) entry which is preliminary data.</text>
</comment>
<accession>A0AAD6CQF1</accession>
<protein>
    <submittedName>
        <fullName evidence="2">Uncharacterized protein</fullName>
    </submittedName>
</protein>
<comment type="similarity">
    <text evidence="1">Belongs to the LOR family.</text>
</comment>
<keyword evidence="3" id="KW-1185">Reference proteome</keyword>
<evidence type="ECO:0000256" key="1">
    <source>
        <dbReference type="ARBA" id="ARBA00005437"/>
    </source>
</evidence>
<dbReference type="Proteomes" id="UP001220324">
    <property type="component" value="Unassembled WGS sequence"/>
</dbReference>
<reference evidence="2 3" key="1">
    <citation type="journal article" date="2023" name="IMA Fungus">
        <title>Comparative genomic study of the Penicillium genus elucidates a diverse pangenome and 15 lateral gene transfer events.</title>
        <authorList>
            <person name="Petersen C."/>
            <person name="Sorensen T."/>
            <person name="Nielsen M.R."/>
            <person name="Sondergaard T.E."/>
            <person name="Sorensen J.L."/>
            <person name="Fitzpatrick D.A."/>
            <person name="Frisvad J.C."/>
            <person name="Nielsen K.L."/>
        </authorList>
    </citation>
    <scope>NUCLEOTIDE SEQUENCE [LARGE SCALE GENOMIC DNA]</scope>
    <source>
        <strain evidence="2 3">IBT 35679</strain>
    </source>
</reference>
<organism evidence="2 3">
    <name type="scientific">Penicillium frequentans</name>
    <dbReference type="NCBI Taxonomy" id="3151616"/>
    <lineage>
        <taxon>Eukaryota</taxon>
        <taxon>Fungi</taxon>
        <taxon>Dikarya</taxon>
        <taxon>Ascomycota</taxon>
        <taxon>Pezizomycotina</taxon>
        <taxon>Eurotiomycetes</taxon>
        <taxon>Eurotiomycetidae</taxon>
        <taxon>Eurotiales</taxon>
        <taxon>Aspergillaceae</taxon>
        <taxon>Penicillium</taxon>
    </lineage>
</organism>
<dbReference type="InterPro" id="IPR007612">
    <property type="entry name" value="LOR"/>
</dbReference>
<dbReference type="AlphaFoldDB" id="A0AAD6CQF1"/>
<name>A0AAD6CQF1_9EURO</name>
<sequence>MDAELHGPPSPVSLLDGYITEQETVLWVRTFDRHLQNTTIATDDGERLFYVEGPGAYQSMSLRRHLKDASGNHVFDLRRYPSDPRMRWFVQEPNGNKLAELGHKKFFTSKHTAIDAKVLSTGTEVEMRPRDATGSTNYVNIGNVTIAEITLHTNNTTKRFVQDRDLSVFRVRVAKGADMSLVS</sequence>
<dbReference type="InterPro" id="IPR025659">
    <property type="entry name" value="Tubby-like_C"/>
</dbReference>
<dbReference type="Gene3D" id="2.40.160.200">
    <property type="entry name" value="LURP1-related"/>
    <property type="match status" value="1"/>
</dbReference>
<evidence type="ECO:0000313" key="2">
    <source>
        <dbReference type="EMBL" id="KAJ5533123.1"/>
    </source>
</evidence>
<dbReference type="Pfam" id="PF04525">
    <property type="entry name" value="LOR"/>
    <property type="match status" value="1"/>
</dbReference>
<dbReference type="SUPFAM" id="SSF54518">
    <property type="entry name" value="Tubby C-terminal domain-like"/>
    <property type="match status" value="1"/>
</dbReference>